<dbReference type="EMBL" id="BK032653">
    <property type="protein sequence ID" value="DAF53450.1"/>
    <property type="molecule type" value="Genomic_DNA"/>
</dbReference>
<protein>
    <submittedName>
        <fullName evidence="2">Uncharacterized protein</fullName>
    </submittedName>
</protein>
<accession>A0A8S5SSA1</accession>
<proteinExistence type="predicted"/>
<organism evidence="2">
    <name type="scientific">Podoviridae sp. ctXBg1</name>
    <dbReference type="NCBI Taxonomy" id="2827739"/>
    <lineage>
        <taxon>Viruses</taxon>
        <taxon>Duplodnaviria</taxon>
        <taxon>Heunggongvirae</taxon>
        <taxon>Uroviricota</taxon>
        <taxon>Caudoviricetes</taxon>
    </lineage>
</organism>
<sequence length="39" mass="4616">MSKGDAAAPNAIVLLFFNIFFENFLIRENIRIYTYRSFI</sequence>
<keyword evidence="1" id="KW-1133">Transmembrane helix</keyword>
<evidence type="ECO:0000256" key="1">
    <source>
        <dbReference type="SAM" id="Phobius"/>
    </source>
</evidence>
<keyword evidence="1" id="KW-0472">Membrane</keyword>
<keyword evidence="1" id="KW-0812">Transmembrane</keyword>
<feature type="transmembrane region" description="Helical" evidence="1">
    <location>
        <begin position="6"/>
        <end position="26"/>
    </location>
</feature>
<reference evidence="2" key="1">
    <citation type="journal article" date="2021" name="Proc. Natl. Acad. Sci. U.S.A.">
        <title>A Catalog of Tens of Thousands of Viruses from Human Metagenomes Reveals Hidden Associations with Chronic Diseases.</title>
        <authorList>
            <person name="Tisza M.J."/>
            <person name="Buck C.B."/>
        </authorList>
    </citation>
    <scope>NUCLEOTIDE SEQUENCE</scope>
    <source>
        <strain evidence="2">CtXBg1</strain>
    </source>
</reference>
<name>A0A8S5SSA1_9CAUD</name>
<evidence type="ECO:0000313" key="2">
    <source>
        <dbReference type="EMBL" id="DAF53450.1"/>
    </source>
</evidence>